<protein>
    <recommendedName>
        <fullName evidence="1">Serine aminopeptidase S33 domain-containing protein</fullName>
    </recommendedName>
</protein>
<dbReference type="FunCoup" id="A0A0D1XJV5">
    <property type="interactions" value="382"/>
</dbReference>
<feature type="domain" description="Serine aminopeptidase S33" evidence="1">
    <location>
        <begin position="35"/>
        <end position="287"/>
    </location>
</feature>
<dbReference type="VEuPathDB" id="FungiDB:PV09_06032"/>
<dbReference type="InterPro" id="IPR029058">
    <property type="entry name" value="AB_hydrolase_fold"/>
</dbReference>
<gene>
    <name evidence="2" type="ORF">PV09_06032</name>
</gene>
<dbReference type="HOGENOM" id="CLU_026209_5_1_1"/>
<dbReference type="GeneID" id="27314005"/>
<evidence type="ECO:0000313" key="3">
    <source>
        <dbReference type="Proteomes" id="UP000053259"/>
    </source>
</evidence>
<dbReference type="SUPFAM" id="SSF53474">
    <property type="entry name" value="alpha/beta-Hydrolases"/>
    <property type="match status" value="1"/>
</dbReference>
<dbReference type="InterPro" id="IPR022742">
    <property type="entry name" value="Hydrolase_4"/>
</dbReference>
<dbReference type="OrthoDB" id="10249433at2759"/>
<dbReference type="AlphaFoldDB" id="A0A0D1XJV5"/>
<proteinExistence type="predicted"/>
<dbReference type="PANTHER" id="PTHR11614">
    <property type="entry name" value="PHOSPHOLIPASE-RELATED"/>
    <property type="match status" value="1"/>
</dbReference>
<reference evidence="2 3" key="1">
    <citation type="submission" date="2015-01" db="EMBL/GenBank/DDBJ databases">
        <title>The Genome Sequence of Ochroconis gallopava CBS43764.</title>
        <authorList>
            <consortium name="The Broad Institute Genomics Platform"/>
            <person name="Cuomo C."/>
            <person name="de Hoog S."/>
            <person name="Gorbushina A."/>
            <person name="Stielow B."/>
            <person name="Teixiera M."/>
            <person name="Abouelleil A."/>
            <person name="Chapman S.B."/>
            <person name="Priest M."/>
            <person name="Young S.K."/>
            <person name="Wortman J."/>
            <person name="Nusbaum C."/>
            <person name="Birren B."/>
        </authorList>
    </citation>
    <scope>NUCLEOTIDE SEQUENCE [LARGE SCALE GENOMIC DNA]</scope>
    <source>
        <strain evidence="2 3">CBS 43764</strain>
    </source>
</reference>
<name>A0A0D1XJV5_9PEZI</name>
<dbReference type="Gene3D" id="3.40.50.1820">
    <property type="entry name" value="alpha/beta hydrolase"/>
    <property type="match status" value="1"/>
</dbReference>
<dbReference type="STRING" id="253628.A0A0D1XJV5"/>
<evidence type="ECO:0000313" key="2">
    <source>
        <dbReference type="EMBL" id="KIW02581.1"/>
    </source>
</evidence>
<keyword evidence="3" id="KW-1185">Reference proteome</keyword>
<dbReference type="RefSeq" id="XP_016212450.1">
    <property type="nucleotide sequence ID" value="XM_016359614.1"/>
</dbReference>
<dbReference type="InParanoid" id="A0A0D1XJV5"/>
<dbReference type="InterPro" id="IPR051044">
    <property type="entry name" value="MAG_DAG_Lipase"/>
</dbReference>
<dbReference type="Proteomes" id="UP000053259">
    <property type="component" value="Unassembled WGS sequence"/>
</dbReference>
<sequence length="317" mass="35106">MEDTSKADGIATEEGWHTTSDGHKLYTKKWLTPEAPKAILVFIHGFSDHCNAYGILFPRFAARGIEVHSFDQRGWGRSVHKASEKGLTGPTSQVLDDITSFIKPLLPPKPDVPLFVMGHSMGGAEVLTYMAQGPESVKKYVRGWLLESPFVAFNPASKPSPIVVVLGRLAGKLFPHMQMVQKLDPALLCRDVQVQKDFVADKLCHDTGTLEGLAAMLDRAAGLDGGHIKIPKDAGEDGTTRVWLSHGTKDGVCDFHGSERLYKRWDYIMDKELVELDGWLHKLHAEPSPDKEEYAKRAADWILNRAGSLDSLVRAKL</sequence>
<dbReference type="Pfam" id="PF12146">
    <property type="entry name" value="Hydrolase_4"/>
    <property type="match status" value="1"/>
</dbReference>
<dbReference type="EMBL" id="KN847548">
    <property type="protein sequence ID" value="KIW02581.1"/>
    <property type="molecule type" value="Genomic_DNA"/>
</dbReference>
<evidence type="ECO:0000259" key="1">
    <source>
        <dbReference type="Pfam" id="PF12146"/>
    </source>
</evidence>
<accession>A0A0D1XJV5</accession>
<organism evidence="2 3">
    <name type="scientific">Verruconis gallopava</name>
    <dbReference type="NCBI Taxonomy" id="253628"/>
    <lineage>
        <taxon>Eukaryota</taxon>
        <taxon>Fungi</taxon>
        <taxon>Dikarya</taxon>
        <taxon>Ascomycota</taxon>
        <taxon>Pezizomycotina</taxon>
        <taxon>Dothideomycetes</taxon>
        <taxon>Pleosporomycetidae</taxon>
        <taxon>Venturiales</taxon>
        <taxon>Sympoventuriaceae</taxon>
        <taxon>Verruconis</taxon>
    </lineage>
</organism>